<feature type="domain" description="Ig-like" evidence="1">
    <location>
        <begin position="16"/>
        <end position="150"/>
    </location>
</feature>
<dbReference type="InterPro" id="IPR013783">
    <property type="entry name" value="Ig-like_fold"/>
</dbReference>
<protein>
    <recommendedName>
        <fullName evidence="1">Ig-like domain-containing protein</fullName>
    </recommendedName>
</protein>
<accession>A0A1H7XB03</accession>
<name>A0A1H7XB03_9BACT</name>
<feature type="domain" description="Ig-like" evidence="1">
    <location>
        <begin position="1482"/>
        <end position="1628"/>
    </location>
</feature>
<reference evidence="2 3" key="1">
    <citation type="submission" date="2016-10" db="EMBL/GenBank/DDBJ databases">
        <authorList>
            <person name="de Groot N.N."/>
        </authorList>
    </citation>
    <scope>NUCLEOTIDE SEQUENCE [LARGE SCALE GENOMIC DNA]</scope>
    <source>
        <strain evidence="2 3">DSM 21039</strain>
    </source>
</reference>
<keyword evidence="3" id="KW-1185">Reference proteome</keyword>
<dbReference type="Proteomes" id="UP000198984">
    <property type="component" value="Unassembled WGS sequence"/>
</dbReference>
<sequence>MDRLCRRQNPVSVTAPGTYTATATTANGCSTTASVTVTQDNAKPNLTVSQPAVLNCTTTSVTLTAASTTNGATITWTGFAAGQNPVSVTAPGTYTATATTANGCSTTASVTVTQDIAKPNLTVSQPAVLNCATTSVNLTAASTTNGATITWTGFAAGQNPVSVTAPGTYIATATTANGCSTTASVTVTQDNAKPNLTITQPAVLNCTTTSVNLTAASTTNGVTITWTGFAAGQNPISVTAPGTYTATATTANGCSTTASVTVTQDIAKPNLTVTQPPVLTCTTTSVNLTAASTTNGVTITWTGFAAGQNSVSVTAPGTYTATATTANGCSTTASVTVTQDNAKPNLTVTQPAVLTCTTSSVNLTAATTTTGASITWTGFAAGQNPISVTAPGKYYAVVTGSNGCIQKDSVTVTQDITKPTLAITQPAVLTCNTTSVNLAATTNGTTITWTGFAAGQNPVSVTAPGKYYAVATGSNGCTQKDSVTVTQDITKPTLAITQPAVLTCNATTVNLTATTNGTTITWTGFAAGQNPVSVTTPGKYYAIATASNGCTQKDSVTVTQDITKPTLAITQPAVLTCTTTSVNLAATTNGTSITWTGFAAGQNPVSVTTPGKYYAVATGNNGCTQKDSVTVTQDNAKPNLTITQPPVLTCTTTSVNLTAASTTNGVTITWTSFAAGQNPISVTAPGTYTATATTANGCSSTASVTVTQDIAKPNLTIAQPAALTCTTTSVNLAASTNGTSITWTGFAAGQNPVSITAPGKYYAIATASNGCTQKDSVTVTQDITKPTLAITQPAVLTCTTTSVNLAATTNGTSITWTGFAAGQNPVSATAPGKYYAVATGSNGCAQKDSVIVTQDITKPTLAITQPAVLTCNTTSINLTATTNGTTITWTGFASGQNPVSVTTPGKYYAIATASNGCTQKDSVTVTQDITKPTLAITQPAVLTCTTTSVNLAATTNGTGITWTGFAAGQNPVSVTAPGKYYAVATGSNGCTQKDSVTVTQDIIKPTLAITQPAVLTCTTTSVNLTATTNGTGITWTGFAAGQNPISVTAPGKYYAVATGSNGCTQKDSVTVTQDITKPSLTVTQPAVLTCTTTSVNLTATTNGTTITWTGFAGGQNPVSVIAPGKYYAMATGSNGCTQKDSVTVTQDITKPTLAITQPAVLNCTTTSVNLAASTNGTSITWTGFTAGQNPVSVTAPGKYYAMATGSNGCTQKDSVTVTQDITKPTLAITQPAVLTCTTTSVNLAATTNGTSITWTGFAAGQNPVSVTAPGKYYAVATGSNGCTQKDSVTVTQNITKPNLSITQPAVLTCTTTSVNLTATTNGTTITWTGFAAGQNPVSVTAPGKYYAIATASNGCTQKDSVTVTQDITKPTLAITQPAVLTCNTISVNLTATTNGTTITWTGFAAGQNPVSVTAPGKYYAVATGSNGCTQKDSVTVTQNITKPTLSITQPAVLNCNTTAVNLTATTNGTSITWTGFAAGQNPVSVIAPGKYYVTVSSNVNGCTNKDSVTVIQDLTAPQGVDASNNGPLTCARTSVTLNGVSSSSNVSYRWTNATNTYNATTATAFTNVPGTYTLTVTNTATGCTSTKSTVVVQNNTAPATPVTSNDGPLTCTKTSVTLTGNSTTAGVTYRWTDGAGFDVPGSTAVTIKAGTYTLTVTDPGNSCTATKSTIVTENKTIPECVINPPATAPDAQSFNVLTAKDVTNVSYAWTLTATDPQWSIVSGADASSVVYMSGNANTSGTFKLVVKDKTNGCENTASLKVTTAAGAMLVAAPATANLTERAAKEEPAQLEYNIFPNPFVERACITFKSPVSGRVDVTIFGALGDRETVLFSGQAQSGLTYKLFLDAQRIPPGMHYCVIRANGKIYSAKLILAKW</sequence>
<organism evidence="2 3">
    <name type="scientific">Chitinophaga rupis</name>
    <dbReference type="NCBI Taxonomy" id="573321"/>
    <lineage>
        <taxon>Bacteria</taxon>
        <taxon>Pseudomonadati</taxon>
        <taxon>Bacteroidota</taxon>
        <taxon>Chitinophagia</taxon>
        <taxon>Chitinophagales</taxon>
        <taxon>Chitinophagaceae</taxon>
        <taxon>Chitinophaga</taxon>
    </lineage>
</organism>
<evidence type="ECO:0000259" key="1">
    <source>
        <dbReference type="PROSITE" id="PS50835"/>
    </source>
</evidence>
<dbReference type="EMBL" id="FOBB01000004">
    <property type="protein sequence ID" value="SEM31082.1"/>
    <property type="molecule type" value="Genomic_DNA"/>
</dbReference>
<proteinExistence type="predicted"/>
<dbReference type="Gene3D" id="2.60.40.1830">
    <property type="entry name" value="Phage tail base-plate Siphoviridae RBP, head domain"/>
    <property type="match status" value="20"/>
</dbReference>
<dbReference type="InterPro" id="IPR007110">
    <property type="entry name" value="Ig-like_dom"/>
</dbReference>
<dbReference type="STRING" id="573321.SAMN04488505_10420"/>
<evidence type="ECO:0000313" key="3">
    <source>
        <dbReference type="Proteomes" id="UP000198984"/>
    </source>
</evidence>
<feature type="domain" description="Ig-like" evidence="1">
    <location>
        <begin position="604"/>
        <end position="742"/>
    </location>
</feature>
<dbReference type="Gene3D" id="2.60.40.10">
    <property type="entry name" value="Immunoglobulins"/>
    <property type="match status" value="1"/>
</dbReference>
<evidence type="ECO:0000313" key="2">
    <source>
        <dbReference type="EMBL" id="SEM31082.1"/>
    </source>
</evidence>
<dbReference type="PROSITE" id="PS50835">
    <property type="entry name" value="IG_LIKE"/>
    <property type="match status" value="4"/>
</dbReference>
<gene>
    <name evidence="2" type="ORF">SAMN04488505_10420</name>
</gene>
<feature type="domain" description="Ig-like" evidence="1">
    <location>
        <begin position="235"/>
        <end position="375"/>
    </location>
</feature>